<accession>A0ACC2PFC8</accession>
<evidence type="ECO:0000313" key="1">
    <source>
        <dbReference type="EMBL" id="KAJ8681763.1"/>
    </source>
</evidence>
<comment type="caution">
    <text evidence="1">The sequence shown here is derived from an EMBL/GenBank/DDBJ whole genome shotgun (WGS) entry which is preliminary data.</text>
</comment>
<sequence>MSGIPTATLSSRFEMPAVVLTTKSLNNENLTDQVIFSGLMFGYTFIETASYHNNEKLVGNTLRKYFKYGGKREDLFISAKLAWEKHRPSDVPAALKLTLKNLNLTYVDLYVVASPIGLDLTSPKKFDFKTDHLATWKAMEAQVKAGRVRSLGLNDFNITQINNIIRHAKIKPSVLEVEHHVYYQQKQLRKFCDKHRIMMIAFSPFGSAKGRKRWRPEQSEDDFPDPLAHPVIRELANNTCKTPAQVMLRYYLQNGVAVRPLTIKSYHLAENINIFDFHLSNDEMQRLEELDKGNDGAIYLYDHLGKDILEHPQYPWGWRFD</sequence>
<protein>
    <submittedName>
        <fullName evidence="1">Uncharacterized protein</fullName>
    </submittedName>
</protein>
<name>A0ACC2PFC8_9HYME</name>
<dbReference type="Proteomes" id="UP001239111">
    <property type="component" value="Chromosome 1"/>
</dbReference>
<organism evidence="1 2">
    <name type="scientific">Eretmocerus hayati</name>
    <dbReference type="NCBI Taxonomy" id="131215"/>
    <lineage>
        <taxon>Eukaryota</taxon>
        <taxon>Metazoa</taxon>
        <taxon>Ecdysozoa</taxon>
        <taxon>Arthropoda</taxon>
        <taxon>Hexapoda</taxon>
        <taxon>Insecta</taxon>
        <taxon>Pterygota</taxon>
        <taxon>Neoptera</taxon>
        <taxon>Endopterygota</taxon>
        <taxon>Hymenoptera</taxon>
        <taxon>Apocrita</taxon>
        <taxon>Proctotrupomorpha</taxon>
        <taxon>Chalcidoidea</taxon>
        <taxon>Aphelinidae</taxon>
        <taxon>Aphelininae</taxon>
        <taxon>Eretmocerus</taxon>
    </lineage>
</organism>
<keyword evidence="2" id="KW-1185">Reference proteome</keyword>
<gene>
    <name evidence="1" type="ORF">QAD02_017555</name>
</gene>
<reference evidence="1" key="1">
    <citation type="submission" date="2023-04" db="EMBL/GenBank/DDBJ databases">
        <title>A chromosome-level genome assembly of the parasitoid wasp Eretmocerus hayati.</title>
        <authorList>
            <person name="Zhong Y."/>
            <person name="Liu S."/>
            <person name="Liu Y."/>
        </authorList>
    </citation>
    <scope>NUCLEOTIDE SEQUENCE</scope>
    <source>
        <strain evidence="1">ZJU_SS_LIU_2023</strain>
    </source>
</reference>
<evidence type="ECO:0000313" key="2">
    <source>
        <dbReference type="Proteomes" id="UP001239111"/>
    </source>
</evidence>
<proteinExistence type="predicted"/>
<dbReference type="EMBL" id="CM056741">
    <property type="protein sequence ID" value="KAJ8681763.1"/>
    <property type="molecule type" value="Genomic_DNA"/>
</dbReference>